<dbReference type="EMBL" id="LWAE01000002">
    <property type="protein sequence ID" value="KZL92230.1"/>
    <property type="molecule type" value="Genomic_DNA"/>
</dbReference>
<feature type="transmembrane region" description="Helical" evidence="1">
    <location>
        <begin position="92"/>
        <end position="111"/>
    </location>
</feature>
<dbReference type="Proteomes" id="UP000076603">
    <property type="component" value="Unassembled WGS sequence"/>
</dbReference>
<evidence type="ECO:0000313" key="2">
    <source>
        <dbReference type="EMBL" id="KZL92230.1"/>
    </source>
</evidence>
<evidence type="ECO:0000256" key="1">
    <source>
        <dbReference type="SAM" id="Phobius"/>
    </source>
</evidence>
<dbReference type="STRING" id="1121326.CLMAG_20390"/>
<evidence type="ECO:0000313" key="3">
    <source>
        <dbReference type="Proteomes" id="UP000076603"/>
    </source>
</evidence>
<keyword evidence="1" id="KW-0812">Transmembrane</keyword>
<feature type="transmembrane region" description="Helical" evidence="1">
    <location>
        <begin position="145"/>
        <end position="166"/>
    </location>
</feature>
<dbReference type="OrthoDB" id="1903633at2"/>
<comment type="caution">
    <text evidence="2">The sequence shown here is derived from an EMBL/GenBank/DDBJ whole genome shotgun (WGS) entry which is preliminary data.</text>
</comment>
<proteinExistence type="predicted"/>
<dbReference type="AlphaFoldDB" id="A0A162T4E4"/>
<dbReference type="InterPro" id="IPR007404">
    <property type="entry name" value="YdjM-like"/>
</dbReference>
<dbReference type="Pfam" id="PF04307">
    <property type="entry name" value="YdjM"/>
    <property type="match status" value="1"/>
</dbReference>
<evidence type="ECO:0008006" key="4">
    <source>
        <dbReference type="Google" id="ProtNLM"/>
    </source>
</evidence>
<dbReference type="RefSeq" id="WP_066621557.1">
    <property type="nucleotide sequence ID" value="NZ_FQXL01000004.1"/>
</dbReference>
<protein>
    <recommendedName>
        <fullName evidence="4">Metal-dependent hydrolase</fullName>
    </recommendedName>
</protein>
<keyword evidence="1" id="KW-1133">Transmembrane helix</keyword>
<feature type="transmembrane region" description="Helical" evidence="1">
    <location>
        <begin position="65"/>
        <end position="85"/>
    </location>
</feature>
<organism evidence="2 3">
    <name type="scientific">Clostridium magnum DSM 2767</name>
    <dbReference type="NCBI Taxonomy" id="1121326"/>
    <lineage>
        <taxon>Bacteria</taxon>
        <taxon>Bacillati</taxon>
        <taxon>Bacillota</taxon>
        <taxon>Clostridia</taxon>
        <taxon>Eubacteriales</taxon>
        <taxon>Clostridiaceae</taxon>
        <taxon>Clostridium</taxon>
    </lineage>
</organism>
<accession>A0A162T4E4</accession>
<sequence>MIFFGHVGITTAAVKAYEKISSKKVRRDIPNIDYRLVMIGAMLPDIIDKPIGAYFFRSIFHNSRIFSHSLVFSIVMIFLGSYYFYKRKNNSIFIIGICSLIHQILDSMWLYPGILYWPVFGWRFPTRPEGNWVESSLGKLLTDPYVYLPEIIGAVIVAYYIGRLILRGSIREFLRYGRL</sequence>
<keyword evidence="3" id="KW-1185">Reference proteome</keyword>
<reference evidence="2 3" key="1">
    <citation type="submission" date="2016-04" db="EMBL/GenBank/DDBJ databases">
        <title>Genome sequence of Clostridium magnum DSM 2767.</title>
        <authorList>
            <person name="Poehlein A."/>
            <person name="Uhlig R."/>
            <person name="Fischer R."/>
            <person name="Bahl H."/>
            <person name="Daniel R."/>
        </authorList>
    </citation>
    <scope>NUCLEOTIDE SEQUENCE [LARGE SCALE GENOMIC DNA]</scope>
    <source>
        <strain evidence="2 3">DSM 2767</strain>
    </source>
</reference>
<dbReference type="PATRIC" id="fig|1121326.3.peg.2028"/>
<gene>
    <name evidence="2" type="ORF">CLMAG_20390</name>
</gene>
<keyword evidence="1" id="KW-0472">Membrane</keyword>
<name>A0A162T4E4_9CLOT</name>